<feature type="domain" description="ATP adenylyltransferase C-terminal" evidence="1">
    <location>
        <begin position="180"/>
        <end position="288"/>
    </location>
</feature>
<accession>A0AAN7CSK9</accession>
<proteinExistence type="predicted"/>
<evidence type="ECO:0000259" key="1">
    <source>
        <dbReference type="Pfam" id="PF09830"/>
    </source>
</evidence>
<comment type="caution">
    <text evidence="3">The sequence shown here is derived from an EMBL/GenBank/DDBJ whole genome shotgun (WGS) entry which is preliminary data.</text>
</comment>
<dbReference type="InterPro" id="IPR045759">
    <property type="entry name" value="Ap4A_phos1/2_N"/>
</dbReference>
<evidence type="ECO:0000259" key="2">
    <source>
        <dbReference type="Pfam" id="PF19327"/>
    </source>
</evidence>
<dbReference type="InterPro" id="IPR043171">
    <property type="entry name" value="Ap4A_phos1/2-like"/>
</dbReference>
<evidence type="ECO:0000313" key="4">
    <source>
        <dbReference type="Proteomes" id="UP001303647"/>
    </source>
</evidence>
<dbReference type="Proteomes" id="UP001303647">
    <property type="component" value="Unassembled WGS sequence"/>
</dbReference>
<dbReference type="GO" id="GO:0003877">
    <property type="term" value="F:ATP:ADP adenylyltransferase activity"/>
    <property type="evidence" value="ECO:0007669"/>
    <property type="project" value="InterPro"/>
</dbReference>
<dbReference type="PANTHER" id="PTHR38420">
    <property type="entry name" value="AP-4-A PHOSPHORYLASE II"/>
    <property type="match status" value="1"/>
</dbReference>
<gene>
    <name evidence="3" type="ORF">C7999DRAFT_41393</name>
</gene>
<dbReference type="Pfam" id="PF19327">
    <property type="entry name" value="Ap4A_phos_N"/>
    <property type="match status" value="1"/>
</dbReference>
<dbReference type="Pfam" id="PF09830">
    <property type="entry name" value="ATP_transf"/>
    <property type="match status" value="1"/>
</dbReference>
<dbReference type="SUPFAM" id="SSF54197">
    <property type="entry name" value="HIT-like"/>
    <property type="match status" value="1"/>
</dbReference>
<reference evidence="3" key="1">
    <citation type="journal article" date="2023" name="Mol. Phylogenet. Evol.">
        <title>Genome-scale phylogeny and comparative genomics of the fungal order Sordariales.</title>
        <authorList>
            <person name="Hensen N."/>
            <person name="Bonometti L."/>
            <person name="Westerberg I."/>
            <person name="Brannstrom I.O."/>
            <person name="Guillou S."/>
            <person name="Cros-Aarteil S."/>
            <person name="Calhoun S."/>
            <person name="Haridas S."/>
            <person name="Kuo A."/>
            <person name="Mondo S."/>
            <person name="Pangilinan J."/>
            <person name="Riley R."/>
            <person name="LaButti K."/>
            <person name="Andreopoulos B."/>
            <person name="Lipzen A."/>
            <person name="Chen C."/>
            <person name="Yan M."/>
            <person name="Daum C."/>
            <person name="Ng V."/>
            <person name="Clum A."/>
            <person name="Steindorff A."/>
            <person name="Ohm R.A."/>
            <person name="Martin F."/>
            <person name="Silar P."/>
            <person name="Natvig D.O."/>
            <person name="Lalanne C."/>
            <person name="Gautier V."/>
            <person name="Ament-Velasquez S.L."/>
            <person name="Kruys A."/>
            <person name="Hutchinson M.I."/>
            <person name="Powell A.J."/>
            <person name="Barry K."/>
            <person name="Miller A.N."/>
            <person name="Grigoriev I.V."/>
            <person name="Debuchy R."/>
            <person name="Gladieux P."/>
            <person name="Hiltunen Thoren M."/>
            <person name="Johannesson H."/>
        </authorList>
    </citation>
    <scope>NUCLEOTIDE SEQUENCE</scope>
    <source>
        <strain evidence="3">CBS 359.72</strain>
    </source>
</reference>
<dbReference type="Gene3D" id="3.30.428.70">
    <property type="match status" value="1"/>
</dbReference>
<protein>
    <submittedName>
        <fullName evidence="3">Uncharacterized protein</fullName>
    </submittedName>
</protein>
<dbReference type="InterPro" id="IPR009163">
    <property type="entry name" value="Ap4A_phos1/2"/>
</dbReference>
<organism evidence="3 4">
    <name type="scientific">Corynascus novoguineensis</name>
    <dbReference type="NCBI Taxonomy" id="1126955"/>
    <lineage>
        <taxon>Eukaryota</taxon>
        <taxon>Fungi</taxon>
        <taxon>Dikarya</taxon>
        <taxon>Ascomycota</taxon>
        <taxon>Pezizomycotina</taxon>
        <taxon>Sordariomycetes</taxon>
        <taxon>Sordariomycetidae</taxon>
        <taxon>Sordariales</taxon>
        <taxon>Chaetomiaceae</taxon>
        <taxon>Corynascus</taxon>
    </lineage>
</organism>
<dbReference type="EMBL" id="MU857657">
    <property type="protein sequence ID" value="KAK4247236.1"/>
    <property type="molecule type" value="Genomic_DNA"/>
</dbReference>
<dbReference type="PANTHER" id="PTHR38420:SF1">
    <property type="entry name" value="PUTATIVE (AFU_ORTHOLOGUE AFUA_5G14690)-RELATED"/>
    <property type="match status" value="1"/>
</dbReference>
<keyword evidence="4" id="KW-1185">Reference proteome</keyword>
<dbReference type="InterPro" id="IPR036265">
    <property type="entry name" value="HIT-like_sf"/>
</dbReference>
<dbReference type="GO" id="GO:0009117">
    <property type="term" value="P:nucleotide metabolic process"/>
    <property type="evidence" value="ECO:0007669"/>
    <property type="project" value="InterPro"/>
</dbReference>
<sequence length="294" mass="32550">MALDEDKIRAEFDCCTEDGTVVFNRNYQTTTLVDNGFRFEFRILSGLTHKPVVPGEQTRSPTWASTPRPGSDIDVRGFEVADIGSTHLLAFNKFAAARPHLLLVTQDGFRRQHEQLDVDDFAALCRVMSSLKQERYLAIFNCGVDGGCSRLHKHMQVFPAPAVGDLELWPDRHDPSAWSSLPFKCFVHRFENGLPSADSLAKIYTVLLRQAEEAAGYQLEGDGGKAVPHNVVLDRKWILVVPRRTAALNGVVANAAAMLGMVWVPNEEALERWTRPGPANILAHVGIPARAAHS</sequence>
<dbReference type="InterPro" id="IPR019200">
    <property type="entry name" value="ATP_adenylylTrfase_C"/>
</dbReference>
<reference evidence="3" key="2">
    <citation type="submission" date="2023-05" db="EMBL/GenBank/DDBJ databases">
        <authorList>
            <consortium name="Lawrence Berkeley National Laboratory"/>
            <person name="Steindorff A."/>
            <person name="Hensen N."/>
            <person name="Bonometti L."/>
            <person name="Westerberg I."/>
            <person name="Brannstrom I.O."/>
            <person name="Guillou S."/>
            <person name="Cros-Aarteil S."/>
            <person name="Calhoun S."/>
            <person name="Haridas S."/>
            <person name="Kuo A."/>
            <person name="Mondo S."/>
            <person name="Pangilinan J."/>
            <person name="Riley R."/>
            <person name="Labutti K."/>
            <person name="Andreopoulos B."/>
            <person name="Lipzen A."/>
            <person name="Chen C."/>
            <person name="Yanf M."/>
            <person name="Daum C."/>
            <person name="Ng V."/>
            <person name="Clum A."/>
            <person name="Ohm R."/>
            <person name="Martin F."/>
            <person name="Silar P."/>
            <person name="Natvig D."/>
            <person name="Lalanne C."/>
            <person name="Gautier V."/>
            <person name="Ament-Velasquez S.L."/>
            <person name="Kruys A."/>
            <person name="Hutchinson M.I."/>
            <person name="Powell A.J."/>
            <person name="Barry K."/>
            <person name="Miller A.N."/>
            <person name="Grigoriev I.V."/>
            <person name="Debuchy R."/>
            <person name="Gladieux P."/>
            <person name="Thoren M.H."/>
            <person name="Johannesson H."/>
        </authorList>
    </citation>
    <scope>NUCLEOTIDE SEQUENCE</scope>
    <source>
        <strain evidence="3">CBS 359.72</strain>
    </source>
</reference>
<evidence type="ECO:0000313" key="3">
    <source>
        <dbReference type="EMBL" id="KAK4247236.1"/>
    </source>
</evidence>
<feature type="domain" description="Ap4A phosphorylase 1/2 N-terminal" evidence="2">
    <location>
        <begin position="29"/>
        <end position="164"/>
    </location>
</feature>
<name>A0AAN7CSK9_9PEZI</name>
<dbReference type="AlphaFoldDB" id="A0AAN7CSK9"/>
<dbReference type="GO" id="GO:0005524">
    <property type="term" value="F:ATP binding"/>
    <property type="evidence" value="ECO:0007669"/>
    <property type="project" value="InterPro"/>
</dbReference>